<comment type="cofactor">
    <cofactor evidence="2">
        <name>NAD(+)</name>
        <dbReference type="ChEBI" id="CHEBI:57540"/>
    </cofactor>
</comment>
<reference evidence="21" key="1">
    <citation type="journal article" date="2021" name="Genome Biol. Evol.">
        <title>A High-Quality Reference Genome for a Parasitic Bivalve with Doubly Uniparental Inheritance (Bivalvia: Unionida).</title>
        <authorList>
            <person name="Smith C.H."/>
        </authorList>
    </citation>
    <scope>NUCLEOTIDE SEQUENCE</scope>
    <source>
        <strain evidence="21">CHS0354</strain>
    </source>
</reference>
<evidence type="ECO:0000256" key="6">
    <source>
        <dbReference type="ARBA" id="ARBA00004661"/>
    </source>
</evidence>
<dbReference type="PANTHER" id="PTHR43622:SF7">
    <property type="entry name" value="3-DEHYDROQUINATE SYNTHASE, CHLOROPLASTIC"/>
    <property type="match status" value="1"/>
</dbReference>
<evidence type="ECO:0000256" key="5">
    <source>
        <dbReference type="ARBA" id="ARBA00004496"/>
    </source>
</evidence>
<comment type="similarity">
    <text evidence="7">Belongs to the sugar phosphate cyclases superfamily. Dehydroquinate synthase family.</text>
</comment>
<evidence type="ECO:0000256" key="1">
    <source>
        <dbReference type="ARBA" id="ARBA00001393"/>
    </source>
</evidence>
<comment type="cofactor">
    <cofactor evidence="3">
        <name>Co(2+)</name>
        <dbReference type="ChEBI" id="CHEBI:48828"/>
    </cofactor>
</comment>
<evidence type="ECO:0000256" key="9">
    <source>
        <dbReference type="ARBA" id="ARBA00017684"/>
    </source>
</evidence>
<dbReference type="AlphaFoldDB" id="A0AAE0W8L1"/>
<keyword evidence="13" id="KW-0547">Nucleotide-binding</keyword>
<dbReference type="Pfam" id="PF01761">
    <property type="entry name" value="DHQ_synthase"/>
    <property type="match status" value="1"/>
</dbReference>
<evidence type="ECO:0000313" key="21">
    <source>
        <dbReference type="EMBL" id="KAK3605114.1"/>
    </source>
</evidence>
<evidence type="ECO:0000256" key="15">
    <source>
        <dbReference type="ARBA" id="ARBA00023027"/>
    </source>
</evidence>
<dbReference type="PANTHER" id="PTHR43622">
    <property type="entry name" value="3-DEHYDROQUINATE SYNTHASE"/>
    <property type="match status" value="1"/>
</dbReference>
<comment type="subcellular location">
    <subcellularLocation>
        <location evidence="5">Cytoplasm</location>
    </subcellularLocation>
</comment>
<dbReference type="CDD" id="cd08195">
    <property type="entry name" value="DHQS"/>
    <property type="match status" value="1"/>
</dbReference>
<evidence type="ECO:0000256" key="2">
    <source>
        <dbReference type="ARBA" id="ARBA00001911"/>
    </source>
</evidence>
<keyword evidence="17" id="KW-0456">Lyase</keyword>
<dbReference type="InterPro" id="IPR050071">
    <property type="entry name" value="Dehydroquinate_synthase"/>
</dbReference>
<keyword evidence="15" id="KW-0520">NAD</keyword>
<evidence type="ECO:0000256" key="8">
    <source>
        <dbReference type="ARBA" id="ARBA00013031"/>
    </source>
</evidence>
<keyword evidence="12" id="KW-0479">Metal-binding</keyword>
<name>A0AAE0W8L1_9BIVA</name>
<dbReference type="Gene3D" id="3.40.50.1970">
    <property type="match status" value="1"/>
</dbReference>
<dbReference type="SUPFAM" id="SSF56796">
    <property type="entry name" value="Dehydroquinate synthase-like"/>
    <property type="match status" value="1"/>
</dbReference>
<dbReference type="GO" id="GO:0005737">
    <property type="term" value="C:cytoplasm"/>
    <property type="evidence" value="ECO:0007669"/>
    <property type="project" value="UniProtKB-SubCell"/>
</dbReference>
<comment type="pathway">
    <text evidence="6">Metabolic intermediate biosynthesis; chorismate biosynthesis; chorismate from D-erythrose 4-phosphate and phosphoenolpyruvate: step 2/7.</text>
</comment>
<dbReference type="GO" id="GO:0000166">
    <property type="term" value="F:nucleotide binding"/>
    <property type="evidence" value="ECO:0007669"/>
    <property type="project" value="UniProtKB-KW"/>
</dbReference>
<reference evidence="21" key="3">
    <citation type="submission" date="2023-05" db="EMBL/GenBank/DDBJ databases">
        <authorList>
            <person name="Smith C.H."/>
        </authorList>
    </citation>
    <scope>NUCLEOTIDE SEQUENCE</scope>
    <source>
        <strain evidence="21">CHS0354</strain>
        <tissue evidence="21">Mantle</tissue>
    </source>
</reference>
<dbReference type="Gene3D" id="1.20.1090.10">
    <property type="entry name" value="Dehydroquinate synthase-like - alpha domain"/>
    <property type="match status" value="1"/>
</dbReference>
<evidence type="ECO:0000256" key="16">
    <source>
        <dbReference type="ARBA" id="ARBA00023141"/>
    </source>
</evidence>
<comment type="catalytic activity">
    <reaction evidence="1">
        <text>7-phospho-2-dehydro-3-deoxy-D-arabino-heptonate = 3-dehydroquinate + phosphate</text>
        <dbReference type="Rhea" id="RHEA:21968"/>
        <dbReference type="ChEBI" id="CHEBI:32364"/>
        <dbReference type="ChEBI" id="CHEBI:43474"/>
        <dbReference type="ChEBI" id="CHEBI:58394"/>
        <dbReference type="EC" id="4.2.3.4"/>
    </reaction>
</comment>
<evidence type="ECO:0000256" key="7">
    <source>
        <dbReference type="ARBA" id="ARBA00005412"/>
    </source>
</evidence>
<feature type="domain" description="3-dehydroquinate synthase C-terminal" evidence="20">
    <location>
        <begin position="189"/>
        <end position="333"/>
    </location>
</feature>
<organism evidence="21 22">
    <name type="scientific">Potamilus streckersoni</name>
    <dbReference type="NCBI Taxonomy" id="2493646"/>
    <lineage>
        <taxon>Eukaryota</taxon>
        <taxon>Metazoa</taxon>
        <taxon>Spiralia</taxon>
        <taxon>Lophotrochozoa</taxon>
        <taxon>Mollusca</taxon>
        <taxon>Bivalvia</taxon>
        <taxon>Autobranchia</taxon>
        <taxon>Heteroconchia</taxon>
        <taxon>Palaeoheterodonta</taxon>
        <taxon>Unionida</taxon>
        <taxon>Unionoidea</taxon>
        <taxon>Unionidae</taxon>
        <taxon>Ambleminae</taxon>
        <taxon>Lampsilini</taxon>
        <taxon>Potamilus</taxon>
    </lineage>
</organism>
<evidence type="ECO:0000256" key="13">
    <source>
        <dbReference type="ARBA" id="ARBA00022741"/>
    </source>
</evidence>
<evidence type="ECO:0000256" key="12">
    <source>
        <dbReference type="ARBA" id="ARBA00022723"/>
    </source>
</evidence>
<dbReference type="EMBL" id="JAEAOA010000085">
    <property type="protein sequence ID" value="KAK3605114.1"/>
    <property type="molecule type" value="Genomic_DNA"/>
</dbReference>
<evidence type="ECO:0000256" key="4">
    <source>
        <dbReference type="ARBA" id="ARBA00001947"/>
    </source>
</evidence>
<dbReference type="EC" id="4.2.3.4" evidence="8"/>
<sequence>MSNPNVSIITTDVDFPMQKKVDLMIGSDSLSLLNEWLLKQPCDAVFVLVDSNTKEHCLPLLLRMIPSFSESVTVIEIPNGEQSKSFETVMIVSRKLLEKCASRHALLLNLGGGVLTDLGGFVASIYKRGIGFVQIPTTLLAQVDASVGGKTGIDFEHVKNTIGTFAVPNAVFIDTRFLETLSDRELKSGFAEMVKHGLILDDAFYNELKMITPSQVTPKVIEHSVKLKNLIVSQDPRETGKERKALNFGHTIGHAIESMFMETWCPLLHGEAVVAGMICESYLSHRHSGLSKNELDDIRTFLTSRYDMALYDLSVLNEENDNYVLHFIRNDKKSKGGSISFSLINRIGKFVTDCVCSDVSVKESLDFLRKKVIKRW</sequence>
<proteinExistence type="inferred from homology"/>
<dbReference type="GO" id="GO:0009073">
    <property type="term" value="P:aromatic amino acid family biosynthetic process"/>
    <property type="evidence" value="ECO:0007669"/>
    <property type="project" value="UniProtKB-KW"/>
</dbReference>
<dbReference type="PIRSF" id="PIRSF001455">
    <property type="entry name" value="DHQ_synth"/>
    <property type="match status" value="1"/>
</dbReference>
<protein>
    <recommendedName>
        <fullName evidence="9">3-dehydroquinate synthase</fullName>
        <ecNumber evidence="8">4.2.3.4</ecNumber>
    </recommendedName>
</protein>
<keyword evidence="11" id="KW-0028">Amino-acid biosynthesis</keyword>
<evidence type="ECO:0000256" key="3">
    <source>
        <dbReference type="ARBA" id="ARBA00001941"/>
    </source>
</evidence>
<evidence type="ECO:0000256" key="17">
    <source>
        <dbReference type="ARBA" id="ARBA00023239"/>
    </source>
</evidence>
<dbReference type="Proteomes" id="UP001195483">
    <property type="component" value="Unassembled WGS sequence"/>
</dbReference>
<comment type="cofactor">
    <cofactor evidence="4">
        <name>Zn(2+)</name>
        <dbReference type="ChEBI" id="CHEBI:29105"/>
    </cofactor>
</comment>
<dbReference type="GO" id="GO:0008652">
    <property type="term" value="P:amino acid biosynthetic process"/>
    <property type="evidence" value="ECO:0007669"/>
    <property type="project" value="UniProtKB-KW"/>
</dbReference>
<evidence type="ECO:0000256" key="11">
    <source>
        <dbReference type="ARBA" id="ARBA00022605"/>
    </source>
</evidence>
<gene>
    <name evidence="21" type="ORF">CHS0354_000782</name>
</gene>
<evidence type="ECO:0000256" key="18">
    <source>
        <dbReference type="ARBA" id="ARBA00023285"/>
    </source>
</evidence>
<dbReference type="InterPro" id="IPR030960">
    <property type="entry name" value="DHQS/DOIS_N"/>
</dbReference>
<dbReference type="FunFam" id="3.40.50.1970:FF:000007">
    <property type="entry name" value="Pentafunctional AROM polypeptide"/>
    <property type="match status" value="1"/>
</dbReference>
<dbReference type="InterPro" id="IPR056179">
    <property type="entry name" value="DHQS_C"/>
</dbReference>
<accession>A0AAE0W8L1</accession>
<keyword evidence="10" id="KW-0963">Cytoplasm</keyword>
<keyword evidence="16" id="KW-0057">Aromatic amino acid biosynthesis</keyword>
<dbReference type="NCBIfam" id="TIGR01357">
    <property type="entry name" value="aroB"/>
    <property type="match status" value="1"/>
</dbReference>
<evidence type="ECO:0000256" key="14">
    <source>
        <dbReference type="ARBA" id="ARBA00022833"/>
    </source>
</evidence>
<keyword evidence="22" id="KW-1185">Reference proteome</keyword>
<feature type="domain" description="3-dehydroquinate synthase N-terminal" evidence="19">
    <location>
        <begin position="75"/>
        <end position="187"/>
    </location>
</feature>
<dbReference type="InterPro" id="IPR016037">
    <property type="entry name" value="DHQ_synth_AroB"/>
</dbReference>
<dbReference type="Pfam" id="PF24621">
    <property type="entry name" value="DHQS_C"/>
    <property type="match status" value="1"/>
</dbReference>
<dbReference type="GO" id="GO:0003856">
    <property type="term" value="F:3-dehydroquinate synthase activity"/>
    <property type="evidence" value="ECO:0007669"/>
    <property type="project" value="UniProtKB-EC"/>
</dbReference>
<comment type="caution">
    <text evidence="21">The sequence shown here is derived from an EMBL/GenBank/DDBJ whole genome shotgun (WGS) entry which is preliminary data.</text>
</comment>
<reference evidence="21" key="2">
    <citation type="journal article" date="2021" name="Genome Biol. Evol.">
        <title>Developing a high-quality reference genome for a parasitic bivalve with doubly uniparental inheritance (Bivalvia: Unionida).</title>
        <authorList>
            <person name="Smith C.H."/>
        </authorList>
    </citation>
    <scope>NUCLEOTIDE SEQUENCE</scope>
    <source>
        <strain evidence="21">CHS0354</strain>
        <tissue evidence="21">Mantle</tissue>
    </source>
</reference>
<keyword evidence="18" id="KW-0170">Cobalt</keyword>
<keyword evidence="14" id="KW-0862">Zinc</keyword>
<dbReference type="InterPro" id="IPR030963">
    <property type="entry name" value="DHQ_synth_fam"/>
</dbReference>
<evidence type="ECO:0000256" key="10">
    <source>
        <dbReference type="ARBA" id="ARBA00022490"/>
    </source>
</evidence>
<evidence type="ECO:0000259" key="20">
    <source>
        <dbReference type="Pfam" id="PF24621"/>
    </source>
</evidence>
<evidence type="ECO:0000259" key="19">
    <source>
        <dbReference type="Pfam" id="PF01761"/>
    </source>
</evidence>
<evidence type="ECO:0000313" key="22">
    <source>
        <dbReference type="Proteomes" id="UP001195483"/>
    </source>
</evidence>
<dbReference type="GO" id="GO:0046872">
    <property type="term" value="F:metal ion binding"/>
    <property type="evidence" value="ECO:0007669"/>
    <property type="project" value="UniProtKB-KW"/>
</dbReference>